<evidence type="ECO:0000313" key="1">
    <source>
        <dbReference type="EMBL" id="CDX02566.1"/>
    </source>
</evidence>
<dbReference type="InterPro" id="IPR024208">
    <property type="entry name" value="DUF3842"/>
</dbReference>
<name>A0A098B3W9_DESHA</name>
<evidence type="ECO:0008006" key="4">
    <source>
        <dbReference type="Google" id="ProtNLM"/>
    </source>
</evidence>
<evidence type="ECO:0000313" key="2">
    <source>
        <dbReference type="EMBL" id="KTE89698.1"/>
    </source>
</evidence>
<organism evidence="1">
    <name type="scientific">Desulfitobacterium hafniense</name>
    <name type="common">Desulfitobacterium frappieri</name>
    <dbReference type="NCBI Taxonomy" id="49338"/>
    <lineage>
        <taxon>Bacteria</taxon>
        <taxon>Bacillati</taxon>
        <taxon>Bacillota</taxon>
        <taxon>Clostridia</taxon>
        <taxon>Eubacteriales</taxon>
        <taxon>Desulfitobacteriaceae</taxon>
        <taxon>Desulfitobacterium</taxon>
    </lineage>
</organism>
<dbReference type="EMBL" id="LK996017">
    <property type="protein sequence ID" value="CDX02566.1"/>
    <property type="molecule type" value="Genomic_DNA"/>
</dbReference>
<gene>
    <name evidence="2" type="ORF">AT727_10115</name>
    <name evidence="1" type="ORF">DPCES_2679</name>
</gene>
<dbReference type="AlphaFoldDB" id="A0A098B3W9"/>
<dbReference type="PATRIC" id="fig|49338.4.peg.2877"/>
<sequence length="136" mass="14017">MRVAVIDGQGGGMGKHIVEQLRKRMPDLEILALGTNALATGAMLKAGATEGASGEAAICYNAHRVDIIAGSLAIATVHGLLGEITPGIAGAISSSPALKLLIPIQRSNTVITGITRMPLPHHVEQLVDEVAARAKE</sequence>
<dbReference type="Proteomes" id="UP000054623">
    <property type="component" value="Unassembled WGS sequence"/>
</dbReference>
<reference evidence="1" key="1">
    <citation type="submission" date="2014-07" db="EMBL/GenBank/DDBJ databases">
        <authorList>
            <person name="Hornung V.Bastian."/>
        </authorList>
    </citation>
    <scope>NUCLEOTIDE SEQUENCE</scope>
    <source>
        <strain evidence="1">PCE-S</strain>
    </source>
</reference>
<dbReference type="EMBL" id="LOCK01000061">
    <property type="protein sequence ID" value="KTE89698.1"/>
    <property type="molecule type" value="Genomic_DNA"/>
</dbReference>
<proteinExistence type="predicted"/>
<protein>
    <recommendedName>
        <fullName evidence="4">DUF3842 family protein</fullName>
    </recommendedName>
</protein>
<dbReference type="Pfam" id="PF12953">
    <property type="entry name" value="DUF3842"/>
    <property type="match status" value="1"/>
</dbReference>
<dbReference type="RefSeq" id="WP_005810723.1">
    <property type="nucleotide sequence ID" value="NZ_CABKQQ010000029.1"/>
</dbReference>
<evidence type="ECO:0000313" key="3">
    <source>
        <dbReference type="Proteomes" id="UP000054623"/>
    </source>
</evidence>
<dbReference type="OrthoDB" id="9797117at2"/>
<reference evidence="2 3" key="2">
    <citation type="submission" date="2015-12" db="EMBL/GenBank/DDBJ databases">
        <title>Draft Genome Sequence of Desulfitobacterium hafniense Strain DH, a Sulfate-reducing Bacterium Isolated from Paddy Soils.</title>
        <authorList>
            <person name="Bao P."/>
            <person name="Zhang X."/>
            <person name="Li G."/>
        </authorList>
    </citation>
    <scope>NUCLEOTIDE SEQUENCE [LARGE SCALE GENOMIC DNA]</scope>
    <source>
        <strain evidence="2 3">DH</strain>
    </source>
</reference>
<accession>A0A098B3W9</accession>